<name>A0A8D9MDE4_BRACM</name>
<sequence length="87" mass="9032">MRLNLSFLTIIKKMFDGNPTTSIGDPKSLCSPPPPPPPISVAPPALHLKTIVSVSAPVLGLPPMIKRKGGVRCSMVSKQGNVSAMGG</sequence>
<proteinExistence type="predicted"/>
<evidence type="ECO:0000313" key="2">
    <source>
        <dbReference type="EMBL" id="CAG7907541.1"/>
    </source>
</evidence>
<organism evidence="2 3">
    <name type="scientific">Brassica campestris</name>
    <name type="common">Field mustard</name>
    <dbReference type="NCBI Taxonomy" id="3711"/>
    <lineage>
        <taxon>Eukaryota</taxon>
        <taxon>Viridiplantae</taxon>
        <taxon>Streptophyta</taxon>
        <taxon>Embryophyta</taxon>
        <taxon>Tracheophyta</taxon>
        <taxon>Spermatophyta</taxon>
        <taxon>Magnoliopsida</taxon>
        <taxon>eudicotyledons</taxon>
        <taxon>Gunneridae</taxon>
        <taxon>Pentapetalae</taxon>
        <taxon>rosids</taxon>
        <taxon>malvids</taxon>
        <taxon>Brassicales</taxon>
        <taxon>Brassicaceae</taxon>
        <taxon>Brassiceae</taxon>
        <taxon>Brassica</taxon>
    </lineage>
</organism>
<feature type="region of interest" description="Disordered" evidence="1">
    <location>
        <begin position="21"/>
        <end position="41"/>
    </location>
</feature>
<protein>
    <submittedName>
        <fullName evidence="2">Uncharacterized protein</fullName>
    </submittedName>
</protein>
<evidence type="ECO:0000313" key="3">
    <source>
        <dbReference type="Proteomes" id="UP000694005"/>
    </source>
</evidence>
<dbReference type="Gramene" id="A04p24420.2_BraZ1">
    <property type="protein sequence ID" value="A04p24420.2_BraZ1.CDS"/>
    <property type="gene ID" value="A04g24420.2_BraZ1"/>
</dbReference>
<dbReference type="Proteomes" id="UP000694005">
    <property type="component" value="Chromosome A04"/>
</dbReference>
<evidence type="ECO:0000256" key="1">
    <source>
        <dbReference type="SAM" id="MobiDB-lite"/>
    </source>
</evidence>
<dbReference type="EMBL" id="LS974620">
    <property type="protein sequence ID" value="CAG7907541.1"/>
    <property type="molecule type" value="Genomic_DNA"/>
</dbReference>
<gene>
    <name evidence="2" type="ORF">BRAPAZ1V2_A04P24420.2</name>
</gene>
<feature type="compositionally biased region" description="Pro residues" evidence="1">
    <location>
        <begin position="31"/>
        <end position="41"/>
    </location>
</feature>
<accession>A0A8D9MDE4</accession>
<dbReference type="AlphaFoldDB" id="A0A8D9MDE4"/>
<reference evidence="2 3" key="1">
    <citation type="submission" date="2021-07" db="EMBL/GenBank/DDBJ databases">
        <authorList>
            <consortium name="Genoscope - CEA"/>
            <person name="William W."/>
        </authorList>
    </citation>
    <scope>NUCLEOTIDE SEQUENCE [LARGE SCALE GENOMIC DNA]</scope>
</reference>